<accession>A0A5R9GI79</accession>
<proteinExistence type="inferred from homology"/>
<feature type="binding site" evidence="13">
    <location>
        <position position="180"/>
    </location>
    <ligand>
        <name>ATP</name>
        <dbReference type="ChEBI" id="CHEBI:30616"/>
    </ligand>
</feature>
<evidence type="ECO:0000256" key="3">
    <source>
        <dbReference type="ARBA" id="ARBA00009256"/>
    </source>
</evidence>
<reference evidence="14 15" key="1">
    <citation type="submission" date="2019-05" db="EMBL/GenBank/DDBJ databases">
        <authorList>
            <person name="Narsing Rao M.P."/>
            <person name="Li W.J."/>
        </authorList>
    </citation>
    <scope>NUCLEOTIDE SEQUENCE [LARGE SCALE GENOMIC DNA]</scope>
    <source>
        <strain evidence="14 15">SYSU_K30003</strain>
    </source>
</reference>
<comment type="caution">
    <text evidence="14">The sequence shown here is derived from an EMBL/GenBank/DDBJ whole genome shotgun (WGS) entry which is preliminary data.</text>
</comment>
<evidence type="ECO:0000256" key="11">
    <source>
        <dbReference type="ARBA" id="ARBA00048258"/>
    </source>
</evidence>
<dbReference type="InterPro" id="IPR042176">
    <property type="entry name" value="Pantoate_ligase_C"/>
</dbReference>
<comment type="function">
    <text evidence="12 13">Catalyzes the condensation of pantoate with beta-alanine in an ATP-dependent reaction via a pantoyl-adenylate intermediate.</text>
</comment>
<evidence type="ECO:0000256" key="2">
    <source>
        <dbReference type="ARBA" id="ARBA00004990"/>
    </source>
</evidence>
<evidence type="ECO:0000256" key="10">
    <source>
        <dbReference type="ARBA" id="ARBA00022840"/>
    </source>
</evidence>
<comment type="subunit">
    <text evidence="13">Homodimer.</text>
</comment>
<keyword evidence="7 13" id="KW-0436">Ligase</keyword>
<feature type="binding site" evidence="13">
    <location>
        <begin position="188"/>
        <end position="191"/>
    </location>
    <ligand>
        <name>ATP</name>
        <dbReference type="ChEBI" id="CHEBI:30616"/>
    </ligand>
</feature>
<dbReference type="InterPro" id="IPR004821">
    <property type="entry name" value="Cyt_trans-like"/>
</dbReference>
<dbReference type="PANTHER" id="PTHR21299">
    <property type="entry name" value="CYTIDYLATE KINASE/PANTOATE-BETA-ALANINE LIGASE"/>
    <property type="match status" value="1"/>
</dbReference>
<dbReference type="Proteomes" id="UP000309676">
    <property type="component" value="Unassembled WGS sequence"/>
</dbReference>
<evidence type="ECO:0000256" key="13">
    <source>
        <dbReference type="HAMAP-Rule" id="MF_00158"/>
    </source>
</evidence>
<dbReference type="Pfam" id="PF02569">
    <property type="entry name" value="Pantoate_ligase"/>
    <property type="match status" value="1"/>
</dbReference>
<dbReference type="EMBL" id="VCIW01000003">
    <property type="protein sequence ID" value="TLS53124.1"/>
    <property type="molecule type" value="Genomic_DNA"/>
</dbReference>
<protein>
    <recommendedName>
        <fullName evidence="5 13">Pantothenate synthetase</fullName>
        <shortName evidence="13">PS</shortName>
        <ecNumber evidence="4 13">6.3.2.1</ecNumber>
    </recommendedName>
    <alternativeName>
        <fullName evidence="13">Pantoate--beta-alanine ligase</fullName>
    </alternativeName>
    <alternativeName>
        <fullName evidence="13">Pantoate-activating enzyme</fullName>
    </alternativeName>
</protein>
<comment type="subcellular location">
    <subcellularLocation>
        <location evidence="1 13">Cytoplasm</location>
    </subcellularLocation>
</comment>
<dbReference type="GO" id="GO:0015940">
    <property type="term" value="P:pantothenate biosynthetic process"/>
    <property type="evidence" value="ECO:0007669"/>
    <property type="project" value="UniProtKB-UniRule"/>
</dbReference>
<evidence type="ECO:0000256" key="1">
    <source>
        <dbReference type="ARBA" id="ARBA00004496"/>
    </source>
</evidence>
<dbReference type="RefSeq" id="WP_138193365.1">
    <property type="nucleotide sequence ID" value="NZ_VCIW01000003.1"/>
</dbReference>
<dbReference type="GO" id="GO:0004592">
    <property type="term" value="F:pantoate-beta-alanine ligase activity"/>
    <property type="evidence" value="ECO:0007669"/>
    <property type="project" value="UniProtKB-UniRule"/>
</dbReference>
<comment type="pathway">
    <text evidence="2 13">Cofactor biosynthesis; (R)-pantothenate biosynthesis; (R)-pantothenate from (R)-pantoate and beta-alanine: step 1/1.</text>
</comment>
<evidence type="ECO:0000256" key="8">
    <source>
        <dbReference type="ARBA" id="ARBA00022655"/>
    </source>
</evidence>
<comment type="similarity">
    <text evidence="3 13">Belongs to the pantothenate synthetase family.</text>
</comment>
<keyword evidence="9 13" id="KW-0547">Nucleotide-binding</keyword>
<dbReference type="Gene3D" id="3.30.1300.10">
    <property type="entry name" value="Pantoate-beta-alanine ligase, C-terminal domain"/>
    <property type="match status" value="1"/>
</dbReference>
<keyword evidence="10 13" id="KW-0067">ATP-binding</keyword>
<dbReference type="OrthoDB" id="9773087at2"/>
<comment type="miscellaneous">
    <text evidence="13">The reaction proceeds by a bi uni uni bi ping pong mechanism.</text>
</comment>
<feature type="active site" description="Proton donor" evidence="13">
    <location>
        <position position="37"/>
    </location>
</feature>
<dbReference type="SUPFAM" id="SSF52374">
    <property type="entry name" value="Nucleotidylyl transferase"/>
    <property type="match status" value="1"/>
</dbReference>
<keyword evidence="6 13" id="KW-0963">Cytoplasm</keyword>
<evidence type="ECO:0000256" key="9">
    <source>
        <dbReference type="ARBA" id="ARBA00022741"/>
    </source>
</evidence>
<dbReference type="AlphaFoldDB" id="A0A5R9GI79"/>
<dbReference type="InterPro" id="IPR014729">
    <property type="entry name" value="Rossmann-like_a/b/a_fold"/>
</dbReference>
<dbReference type="FunFam" id="3.40.50.620:FF:000114">
    <property type="entry name" value="Pantothenate synthetase"/>
    <property type="match status" value="1"/>
</dbReference>
<gene>
    <name evidence="13" type="primary">panC</name>
    <name evidence="14" type="ORF">FE782_07100</name>
</gene>
<keyword evidence="15" id="KW-1185">Reference proteome</keyword>
<dbReference type="InterPro" id="IPR003721">
    <property type="entry name" value="Pantoate_ligase"/>
</dbReference>
<feature type="binding site" evidence="13">
    <location>
        <position position="61"/>
    </location>
    <ligand>
        <name>(R)-pantoate</name>
        <dbReference type="ChEBI" id="CHEBI:15980"/>
    </ligand>
</feature>
<dbReference type="NCBIfam" id="TIGR00125">
    <property type="entry name" value="cyt_tran_rel"/>
    <property type="match status" value="1"/>
</dbReference>
<feature type="binding site" evidence="13">
    <location>
        <position position="157"/>
    </location>
    <ligand>
        <name>(R)-pantoate</name>
        <dbReference type="ChEBI" id="CHEBI:15980"/>
    </ligand>
</feature>
<evidence type="ECO:0000256" key="7">
    <source>
        <dbReference type="ARBA" id="ARBA00022598"/>
    </source>
</evidence>
<dbReference type="GO" id="GO:0005524">
    <property type="term" value="F:ATP binding"/>
    <property type="evidence" value="ECO:0007669"/>
    <property type="project" value="UniProtKB-KW"/>
</dbReference>
<evidence type="ECO:0000313" key="15">
    <source>
        <dbReference type="Proteomes" id="UP000309676"/>
    </source>
</evidence>
<dbReference type="NCBIfam" id="TIGR00018">
    <property type="entry name" value="panC"/>
    <property type="match status" value="1"/>
</dbReference>
<evidence type="ECO:0000313" key="14">
    <source>
        <dbReference type="EMBL" id="TLS53124.1"/>
    </source>
</evidence>
<feature type="binding site" evidence="13">
    <location>
        <begin position="151"/>
        <end position="154"/>
    </location>
    <ligand>
        <name>ATP</name>
        <dbReference type="ChEBI" id="CHEBI:30616"/>
    </ligand>
</feature>
<dbReference type="UniPathway" id="UPA00028">
    <property type="reaction ID" value="UER00005"/>
</dbReference>
<evidence type="ECO:0000256" key="5">
    <source>
        <dbReference type="ARBA" id="ARBA00014155"/>
    </source>
</evidence>
<evidence type="ECO:0000256" key="4">
    <source>
        <dbReference type="ARBA" id="ARBA00012219"/>
    </source>
</evidence>
<dbReference type="PANTHER" id="PTHR21299:SF1">
    <property type="entry name" value="PANTOATE--BETA-ALANINE LIGASE"/>
    <property type="match status" value="1"/>
</dbReference>
<dbReference type="HAMAP" id="MF_00158">
    <property type="entry name" value="PanC"/>
    <property type="match status" value="1"/>
</dbReference>
<dbReference type="GO" id="GO:0005829">
    <property type="term" value="C:cytosol"/>
    <property type="evidence" value="ECO:0007669"/>
    <property type="project" value="TreeGrafter"/>
</dbReference>
<dbReference type="Gene3D" id="3.40.50.620">
    <property type="entry name" value="HUPs"/>
    <property type="match status" value="1"/>
</dbReference>
<comment type="catalytic activity">
    <reaction evidence="11 13">
        <text>(R)-pantoate + beta-alanine + ATP = (R)-pantothenate + AMP + diphosphate + H(+)</text>
        <dbReference type="Rhea" id="RHEA:10912"/>
        <dbReference type="ChEBI" id="CHEBI:15378"/>
        <dbReference type="ChEBI" id="CHEBI:15980"/>
        <dbReference type="ChEBI" id="CHEBI:29032"/>
        <dbReference type="ChEBI" id="CHEBI:30616"/>
        <dbReference type="ChEBI" id="CHEBI:33019"/>
        <dbReference type="ChEBI" id="CHEBI:57966"/>
        <dbReference type="ChEBI" id="CHEBI:456215"/>
        <dbReference type="EC" id="6.3.2.1"/>
    </reaction>
</comment>
<evidence type="ECO:0000256" key="12">
    <source>
        <dbReference type="ARBA" id="ARBA00055042"/>
    </source>
</evidence>
<dbReference type="CDD" id="cd00560">
    <property type="entry name" value="PanC"/>
    <property type="match status" value="1"/>
</dbReference>
<keyword evidence="8 13" id="KW-0566">Pantothenate biosynthesis</keyword>
<dbReference type="EC" id="6.3.2.1" evidence="4 13"/>
<organism evidence="14 15">
    <name type="scientific">Paenibacillus antri</name>
    <dbReference type="NCBI Taxonomy" id="2582848"/>
    <lineage>
        <taxon>Bacteria</taxon>
        <taxon>Bacillati</taxon>
        <taxon>Bacillota</taxon>
        <taxon>Bacilli</taxon>
        <taxon>Bacillales</taxon>
        <taxon>Paenibacillaceae</taxon>
        <taxon>Paenibacillus</taxon>
    </lineage>
</organism>
<evidence type="ECO:0000256" key="6">
    <source>
        <dbReference type="ARBA" id="ARBA00022490"/>
    </source>
</evidence>
<name>A0A5R9GI79_9BACL</name>
<feature type="binding site" evidence="13">
    <location>
        <begin position="30"/>
        <end position="37"/>
    </location>
    <ligand>
        <name>ATP</name>
        <dbReference type="ChEBI" id="CHEBI:30616"/>
    </ligand>
</feature>
<feature type="binding site" evidence="13">
    <location>
        <position position="61"/>
    </location>
    <ligand>
        <name>beta-alanine</name>
        <dbReference type="ChEBI" id="CHEBI:57966"/>
    </ligand>
</feature>
<sequence>MEVFRTIASYKQYLTVVENEGRSIGFVPTMGYLHAGHLSLVERAKRENDVVVMSVFVNPLQFGPNEDFERYPRDEARDLALMESAGVDAAFLPTVDEMYPGGGGTSKTIVTVGGTVAERLCGASRPGHFDGVATVVSKLFHIIEPRRAYFGLKDAQQVAVIETFVRDLNVPVDVVPCETLREPDGLAMSSRNVYLTPEQRKNAPVLRRSLLAIDEWLAAAPETTAPELERKLADEIRAVPGAELDYAQVLAYPSLEPIEGPVAKAAGRFIAALAVKFGGTRLIDNRLFHENER</sequence>